<dbReference type="InterPro" id="IPR001173">
    <property type="entry name" value="Glyco_trans_2-like"/>
</dbReference>
<dbReference type="PANTHER" id="PTHR22916:SF51">
    <property type="entry name" value="GLYCOSYLTRANSFERASE EPSH-RELATED"/>
    <property type="match status" value="1"/>
</dbReference>
<accession>A0A9D1M1M5</accession>
<sequence>MVKVSVIVPFYNVESYIGKCLESLVHQTLREMEIILVNDGSKDGSAEIAKQYVKEYPNQIKYVEKENGGLGDARNYGIPYAEGEYIAFLDSDDYVEPIIYEALYEEAKEIDADMVECDFIWEYPKKKKEDIVEKYSGIKEMLVKARVVAWNKLIRKEIVEKNQIQFPPRYRYEDVEFFYKLAPFIQKVGFVKMPLIHYIQRENSLSNHQNERTKEIFYVLDHVLEYYKKNHLYEEYKVELEYIYARYLLCSSLKRMAKVEDKTIRKGLLKETWNKLNTTFPEWKENEILNTQKTWKNRYIHSVNGITFKIYSWILGKI</sequence>
<evidence type="ECO:0000313" key="4">
    <source>
        <dbReference type="EMBL" id="HIU52005.1"/>
    </source>
</evidence>
<protein>
    <submittedName>
        <fullName evidence="4">Glycosyltransferase</fullName>
    </submittedName>
</protein>
<reference evidence="4" key="2">
    <citation type="journal article" date="2021" name="PeerJ">
        <title>Extensive microbial diversity within the chicken gut microbiome revealed by metagenomics and culture.</title>
        <authorList>
            <person name="Gilroy R."/>
            <person name="Ravi A."/>
            <person name="Getino M."/>
            <person name="Pursley I."/>
            <person name="Horton D.L."/>
            <person name="Alikhan N.F."/>
            <person name="Baker D."/>
            <person name="Gharbi K."/>
            <person name="Hall N."/>
            <person name="Watson M."/>
            <person name="Adriaenssens E.M."/>
            <person name="Foster-Nyarko E."/>
            <person name="Jarju S."/>
            <person name="Secka A."/>
            <person name="Antonio M."/>
            <person name="Oren A."/>
            <person name="Chaudhuri R.R."/>
            <person name="La Ragione R."/>
            <person name="Hildebrand F."/>
            <person name="Pallen M.J."/>
        </authorList>
    </citation>
    <scope>NUCLEOTIDE SEQUENCE</scope>
    <source>
        <strain evidence="4">CHK195-15760</strain>
    </source>
</reference>
<dbReference type="AlphaFoldDB" id="A0A9D1M1M5"/>
<dbReference type="Gene3D" id="3.90.550.10">
    <property type="entry name" value="Spore Coat Polysaccharide Biosynthesis Protein SpsA, Chain A"/>
    <property type="match status" value="1"/>
</dbReference>
<dbReference type="EMBL" id="DVNH01000039">
    <property type="protein sequence ID" value="HIU52005.1"/>
    <property type="molecule type" value="Genomic_DNA"/>
</dbReference>
<proteinExistence type="predicted"/>
<name>A0A9D1M1M5_9FIRM</name>
<gene>
    <name evidence="4" type="ORF">IAB70_05240</name>
</gene>
<dbReference type="PANTHER" id="PTHR22916">
    <property type="entry name" value="GLYCOSYLTRANSFERASE"/>
    <property type="match status" value="1"/>
</dbReference>
<evidence type="ECO:0000259" key="3">
    <source>
        <dbReference type="Pfam" id="PF00535"/>
    </source>
</evidence>
<feature type="domain" description="Glycosyltransferase 2-like" evidence="3">
    <location>
        <begin position="5"/>
        <end position="126"/>
    </location>
</feature>
<dbReference type="CDD" id="cd00761">
    <property type="entry name" value="Glyco_tranf_GTA_type"/>
    <property type="match status" value="1"/>
</dbReference>
<keyword evidence="2" id="KW-0808">Transferase</keyword>
<dbReference type="GO" id="GO:0016757">
    <property type="term" value="F:glycosyltransferase activity"/>
    <property type="evidence" value="ECO:0007669"/>
    <property type="project" value="UniProtKB-KW"/>
</dbReference>
<evidence type="ECO:0000256" key="2">
    <source>
        <dbReference type="ARBA" id="ARBA00022679"/>
    </source>
</evidence>
<dbReference type="SUPFAM" id="SSF53448">
    <property type="entry name" value="Nucleotide-diphospho-sugar transferases"/>
    <property type="match status" value="1"/>
</dbReference>
<reference evidence="4" key="1">
    <citation type="submission" date="2020-10" db="EMBL/GenBank/DDBJ databases">
        <authorList>
            <person name="Gilroy R."/>
        </authorList>
    </citation>
    <scope>NUCLEOTIDE SEQUENCE</scope>
    <source>
        <strain evidence="4">CHK195-15760</strain>
    </source>
</reference>
<evidence type="ECO:0000256" key="1">
    <source>
        <dbReference type="ARBA" id="ARBA00022676"/>
    </source>
</evidence>
<keyword evidence="1" id="KW-0328">Glycosyltransferase</keyword>
<organism evidence="4 5">
    <name type="scientific">Candidatus Merdicola faecigallinarum</name>
    <dbReference type="NCBI Taxonomy" id="2840862"/>
    <lineage>
        <taxon>Bacteria</taxon>
        <taxon>Bacillati</taxon>
        <taxon>Bacillota</taxon>
        <taxon>Clostridia</taxon>
        <taxon>Candidatus Merdicola</taxon>
    </lineage>
</organism>
<dbReference type="Pfam" id="PF00535">
    <property type="entry name" value="Glycos_transf_2"/>
    <property type="match status" value="1"/>
</dbReference>
<comment type="caution">
    <text evidence="4">The sequence shown here is derived from an EMBL/GenBank/DDBJ whole genome shotgun (WGS) entry which is preliminary data.</text>
</comment>
<dbReference type="InterPro" id="IPR029044">
    <property type="entry name" value="Nucleotide-diphossugar_trans"/>
</dbReference>
<evidence type="ECO:0000313" key="5">
    <source>
        <dbReference type="Proteomes" id="UP000824093"/>
    </source>
</evidence>
<dbReference type="Proteomes" id="UP000824093">
    <property type="component" value="Unassembled WGS sequence"/>
</dbReference>